<sequence>MLAQQEKIKGQLTNTVDVGGIEIMNETSGSIAFTDENGAFEIKADKFDVLKFSAINYFTFRYNVSRNNYTSKTMEITLEPILNELDEVNLSKNKADISFNDPAKDVELSYEELMFQYTSNFNSDVGISGTAANNAYHNGQTQNGLDLIGGAKLLKYVLFGRPEKNKTADQLLREKEFIAKETRKRFSDEYLMDNYDIPQEAIVDFFYYVQEDGVPLDYFDPKNELLLLNFMFEKSKEYLEYIEK</sequence>
<evidence type="ECO:0008006" key="3">
    <source>
        <dbReference type="Google" id="ProtNLM"/>
    </source>
</evidence>
<evidence type="ECO:0000313" key="2">
    <source>
        <dbReference type="Proteomes" id="UP000326994"/>
    </source>
</evidence>
<evidence type="ECO:0000313" key="1">
    <source>
        <dbReference type="EMBL" id="GEQ87098.1"/>
    </source>
</evidence>
<dbReference type="AlphaFoldDB" id="A0A5J4G095"/>
<dbReference type="SUPFAM" id="SSF49464">
    <property type="entry name" value="Carboxypeptidase regulatory domain-like"/>
    <property type="match status" value="1"/>
</dbReference>
<dbReference type="Proteomes" id="UP000326994">
    <property type="component" value="Unassembled WGS sequence"/>
</dbReference>
<proteinExistence type="predicted"/>
<keyword evidence="2" id="KW-1185">Reference proteome</keyword>
<organism evidence="1 2">
    <name type="scientific">Patiriisocius marinistellae</name>
    <dbReference type="NCBI Taxonomy" id="2494560"/>
    <lineage>
        <taxon>Bacteria</taxon>
        <taxon>Pseudomonadati</taxon>
        <taxon>Bacteroidota</taxon>
        <taxon>Flavobacteriia</taxon>
        <taxon>Flavobacteriales</taxon>
        <taxon>Flavobacteriaceae</taxon>
        <taxon>Patiriisocius</taxon>
    </lineage>
</organism>
<comment type="caution">
    <text evidence="1">The sequence shown here is derived from an EMBL/GenBank/DDBJ whole genome shotgun (WGS) entry which is preliminary data.</text>
</comment>
<dbReference type="OrthoDB" id="1436952at2"/>
<dbReference type="EMBL" id="BKCF01000005">
    <property type="protein sequence ID" value="GEQ87098.1"/>
    <property type="molecule type" value="Genomic_DNA"/>
</dbReference>
<accession>A0A5J4G095</accession>
<gene>
    <name evidence="1" type="ORF">ULMS_26060</name>
</gene>
<name>A0A5J4G095_9FLAO</name>
<reference evidence="1 2" key="1">
    <citation type="submission" date="2019-08" db="EMBL/GenBank/DDBJ databases">
        <title>Ulvibacter marinistellae sp. nov., isolated from a starfish, Patiria pectinifera.</title>
        <authorList>
            <person name="Kawano K."/>
            <person name="Ushijima N."/>
            <person name="Kihara M."/>
            <person name="Itoh H."/>
        </authorList>
    </citation>
    <scope>NUCLEOTIDE SEQUENCE [LARGE SCALE GENOMIC DNA]</scope>
    <source>
        <strain evidence="1 2">KK4</strain>
    </source>
</reference>
<protein>
    <recommendedName>
        <fullName evidence="3">CarboxypepD_reg-like domain-containing protein</fullName>
    </recommendedName>
</protein>
<dbReference type="InterPro" id="IPR008969">
    <property type="entry name" value="CarboxyPept-like_regulatory"/>
</dbReference>